<comment type="caution">
    <text evidence="2">The sequence shown here is derived from an EMBL/GenBank/DDBJ whole genome shotgun (WGS) entry which is preliminary data.</text>
</comment>
<keyword evidence="3" id="KW-1185">Reference proteome</keyword>
<proteinExistence type="predicted"/>
<dbReference type="RefSeq" id="WP_145671010.1">
    <property type="nucleotide sequence ID" value="NZ_VIWO01000005.1"/>
</dbReference>
<evidence type="ECO:0000313" key="3">
    <source>
        <dbReference type="Proteomes" id="UP000320811"/>
    </source>
</evidence>
<dbReference type="OrthoDB" id="680331at2"/>
<organism evidence="2 3">
    <name type="scientific">Chitinophaga polysaccharea</name>
    <dbReference type="NCBI Taxonomy" id="1293035"/>
    <lineage>
        <taxon>Bacteria</taxon>
        <taxon>Pseudomonadati</taxon>
        <taxon>Bacteroidota</taxon>
        <taxon>Chitinophagia</taxon>
        <taxon>Chitinophagales</taxon>
        <taxon>Chitinophagaceae</taxon>
        <taxon>Chitinophaga</taxon>
    </lineage>
</organism>
<gene>
    <name evidence="2" type="ORF">FHW36_105270</name>
</gene>
<evidence type="ECO:0008006" key="4">
    <source>
        <dbReference type="Google" id="ProtNLM"/>
    </source>
</evidence>
<dbReference type="AlphaFoldDB" id="A0A561PNZ4"/>
<evidence type="ECO:0000313" key="2">
    <source>
        <dbReference type="EMBL" id="TWF39830.1"/>
    </source>
</evidence>
<feature type="signal peptide" evidence="1">
    <location>
        <begin position="1"/>
        <end position="18"/>
    </location>
</feature>
<sequence>MKKLLTVVAILAAFTVNAQTNTFPASGSVGIGTTTPTAKLQVVDNNRNYYVNRAIPGSTTDNVTIDYLLLHEIYTSTLVPDQFVMGKITGVRGNTGAYNRKWTVEVNTASAYNTNKGTLISYNEPAKLVTLVYNSKNYLAVEIAKLASLYNFSFTGYANNETLLLVSGATVSNPQPFIPSDVVSISGIAATSGPSWTTNGWTKALKLNNGGAIEFTSLARSFGLGATGNQLYFFHANADGSGGANYFMMADGNNGNITIGGSTIPTNYKLTVEGTLGARRVKVQQGAWSDYVFHPDYQLPSLQEVESFVKTNRHLPDIPSEKEVKADGLDLGEFDSRLLKKVEELTLYIIELNKTVETLNKKVAVQEEIISKLSPAIPAVK</sequence>
<name>A0A561PNZ4_9BACT</name>
<dbReference type="Proteomes" id="UP000320811">
    <property type="component" value="Unassembled WGS sequence"/>
</dbReference>
<accession>A0A561PNZ4</accession>
<keyword evidence="1" id="KW-0732">Signal</keyword>
<evidence type="ECO:0000256" key="1">
    <source>
        <dbReference type="SAM" id="SignalP"/>
    </source>
</evidence>
<reference evidence="2 3" key="1">
    <citation type="submission" date="2019-06" db="EMBL/GenBank/DDBJ databases">
        <title>Sorghum-associated microbial communities from plants grown in Nebraska, USA.</title>
        <authorList>
            <person name="Schachtman D."/>
        </authorList>
    </citation>
    <scope>NUCLEOTIDE SEQUENCE [LARGE SCALE GENOMIC DNA]</scope>
    <source>
        <strain evidence="2 3">1209</strain>
    </source>
</reference>
<feature type="chain" id="PRO_5022108304" description="Endosialidase-like protein" evidence="1">
    <location>
        <begin position="19"/>
        <end position="381"/>
    </location>
</feature>
<protein>
    <recommendedName>
        <fullName evidence="4">Endosialidase-like protein</fullName>
    </recommendedName>
</protein>
<dbReference type="EMBL" id="VIWO01000005">
    <property type="protein sequence ID" value="TWF39830.1"/>
    <property type="molecule type" value="Genomic_DNA"/>
</dbReference>